<accession>A0A8S9LDG1</accession>
<dbReference type="GO" id="GO:0006508">
    <property type="term" value="P:proteolysis"/>
    <property type="evidence" value="ECO:0007669"/>
    <property type="project" value="UniProtKB-KW"/>
</dbReference>
<evidence type="ECO:0000313" key="3">
    <source>
        <dbReference type="EMBL" id="KAF2603493.1"/>
    </source>
</evidence>
<dbReference type="SUPFAM" id="SSF50494">
    <property type="entry name" value="Trypsin-like serine proteases"/>
    <property type="match status" value="1"/>
</dbReference>
<keyword evidence="2" id="KW-0378">Hydrolase</keyword>
<name>A0A8S9LDG1_BRACR</name>
<comment type="caution">
    <text evidence="3">The sequence shown here is derived from an EMBL/GenBank/DDBJ whole genome shotgun (WGS) entry which is preliminary data.</text>
</comment>
<protein>
    <submittedName>
        <fullName evidence="3">Uncharacterized protein</fullName>
    </submittedName>
</protein>
<dbReference type="AlphaFoldDB" id="A0A8S9LDG1"/>
<dbReference type="InterPro" id="IPR051201">
    <property type="entry name" value="Chloro_Bact_Ser_Proteases"/>
</dbReference>
<dbReference type="EMBL" id="QGKY02000094">
    <property type="protein sequence ID" value="KAF2603493.1"/>
    <property type="molecule type" value="Genomic_DNA"/>
</dbReference>
<dbReference type="InterPro" id="IPR009003">
    <property type="entry name" value="Peptidase_S1_PA"/>
</dbReference>
<dbReference type="PANTHER" id="PTHR43343:SF6">
    <property type="entry name" value="PROTEASE DO-LIKE 5, CHLOROPLASTIC ISOFORM X1"/>
    <property type="match status" value="1"/>
</dbReference>
<proteinExistence type="predicted"/>
<gene>
    <name evidence="3" type="ORF">F2Q70_00027908</name>
</gene>
<dbReference type="Gene3D" id="2.40.10.120">
    <property type="match status" value="1"/>
</dbReference>
<reference evidence="3" key="1">
    <citation type="submission" date="2019-12" db="EMBL/GenBank/DDBJ databases">
        <title>Genome sequencing and annotation of Brassica cretica.</title>
        <authorList>
            <person name="Studholme D.J."/>
            <person name="Sarris P.F."/>
        </authorList>
    </citation>
    <scope>NUCLEOTIDE SEQUENCE</scope>
    <source>
        <strain evidence="3">PFS-102/07</strain>
        <tissue evidence="3">Leaf</tissue>
    </source>
</reference>
<evidence type="ECO:0000256" key="2">
    <source>
        <dbReference type="ARBA" id="ARBA00022801"/>
    </source>
</evidence>
<sequence>MARIKPQVSCLNPGKLRKLISCTIISLVDAMGTRFTKDGKIVGVDPDNDLAVLKIETEGRELNSVALGTSSDLCVGQSCLACLMSLKLWRIISSLMTSLQKLTEERYVIAGWAHKNNVVPPVMFVIVSAPSEKKDF</sequence>
<evidence type="ECO:0000256" key="1">
    <source>
        <dbReference type="ARBA" id="ARBA00022670"/>
    </source>
</evidence>
<dbReference type="GO" id="GO:0008233">
    <property type="term" value="F:peptidase activity"/>
    <property type="evidence" value="ECO:0007669"/>
    <property type="project" value="UniProtKB-KW"/>
</dbReference>
<organism evidence="3">
    <name type="scientific">Brassica cretica</name>
    <name type="common">Mustard</name>
    <dbReference type="NCBI Taxonomy" id="69181"/>
    <lineage>
        <taxon>Eukaryota</taxon>
        <taxon>Viridiplantae</taxon>
        <taxon>Streptophyta</taxon>
        <taxon>Embryophyta</taxon>
        <taxon>Tracheophyta</taxon>
        <taxon>Spermatophyta</taxon>
        <taxon>Magnoliopsida</taxon>
        <taxon>eudicotyledons</taxon>
        <taxon>Gunneridae</taxon>
        <taxon>Pentapetalae</taxon>
        <taxon>rosids</taxon>
        <taxon>malvids</taxon>
        <taxon>Brassicales</taxon>
        <taxon>Brassicaceae</taxon>
        <taxon>Brassiceae</taxon>
        <taxon>Brassica</taxon>
    </lineage>
</organism>
<dbReference type="PANTHER" id="PTHR43343">
    <property type="entry name" value="PEPTIDASE S12"/>
    <property type="match status" value="1"/>
</dbReference>
<keyword evidence="1" id="KW-0645">Protease</keyword>